<feature type="transmembrane region" description="Helical" evidence="1">
    <location>
        <begin position="57"/>
        <end position="79"/>
    </location>
</feature>
<keyword evidence="1" id="KW-1133">Transmembrane helix</keyword>
<feature type="transmembrane region" description="Helical" evidence="1">
    <location>
        <begin position="108"/>
        <end position="135"/>
    </location>
</feature>
<feature type="transmembrane region" description="Helical" evidence="1">
    <location>
        <begin position="25"/>
        <end position="45"/>
    </location>
</feature>
<organism evidence="2 3">
    <name type="scientific">Paragemmobacter straminiformis</name>
    <dbReference type="NCBI Taxonomy" id="2045119"/>
    <lineage>
        <taxon>Bacteria</taxon>
        <taxon>Pseudomonadati</taxon>
        <taxon>Pseudomonadota</taxon>
        <taxon>Alphaproteobacteria</taxon>
        <taxon>Rhodobacterales</taxon>
        <taxon>Paracoccaceae</taxon>
        <taxon>Paragemmobacter</taxon>
    </lineage>
</organism>
<name>A0A842I613_9RHOB</name>
<accession>A0A842I613</accession>
<keyword evidence="3" id="KW-1185">Reference proteome</keyword>
<protein>
    <submittedName>
        <fullName evidence="2">Uncharacterized protein</fullName>
    </submittedName>
</protein>
<evidence type="ECO:0000313" key="2">
    <source>
        <dbReference type="EMBL" id="MBC2835512.1"/>
    </source>
</evidence>
<dbReference type="RefSeq" id="WP_185797105.1">
    <property type="nucleotide sequence ID" value="NZ_JACLQD010000002.1"/>
</dbReference>
<keyword evidence="1" id="KW-0812">Transmembrane</keyword>
<dbReference type="EMBL" id="JACLQD010000002">
    <property type="protein sequence ID" value="MBC2835512.1"/>
    <property type="molecule type" value="Genomic_DNA"/>
</dbReference>
<evidence type="ECO:0000256" key="1">
    <source>
        <dbReference type="SAM" id="Phobius"/>
    </source>
</evidence>
<reference evidence="2 3" key="1">
    <citation type="journal article" date="2017" name="Int. J. Syst. Evol. Microbiol.">
        <title>Gemmobacter straminiformis sp. nov., isolated from an artificial fountain.</title>
        <authorList>
            <person name="Kang J.Y."/>
            <person name="Kim M.J."/>
            <person name="Chun J."/>
            <person name="Son K.P."/>
            <person name="Jahng K.Y."/>
        </authorList>
    </citation>
    <scope>NUCLEOTIDE SEQUENCE [LARGE SCALE GENOMIC DNA]</scope>
    <source>
        <strain evidence="2 3">CAM-8</strain>
    </source>
</reference>
<gene>
    <name evidence="2" type="ORF">H7F16_08330</name>
</gene>
<keyword evidence="1" id="KW-0472">Membrane</keyword>
<feature type="transmembrane region" description="Helical" evidence="1">
    <location>
        <begin position="180"/>
        <end position="201"/>
    </location>
</feature>
<proteinExistence type="predicted"/>
<evidence type="ECO:0000313" key="3">
    <source>
        <dbReference type="Proteomes" id="UP000555411"/>
    </source>
</evidence>
<dbReference type="AlphaFoldDB" id="A0A842I613"/>
<sequence>MTLQLVSMNREIALRLSGPGGLYNLGNGLGLMGGLALHISAAMAVQGAGLTNGAFAILDYLAGSLGATAITLAMLVFFWSGERYHRAWSKGAPPDARLNRTGDLSSGYGALLLGLGLLLLGQPVLAATSGLMHAAGKFGSALPPQVQARLPFGPRAFRLIVVASRGPALVAVLLQAQAALATGGGQALAASALLVLCYMLWLRADLALLRA</sequence>
<dbReference type="Proteomes" id="UP000555411">
    <property type="component" value="Unassembled WGS sequence"/>
</dbReference>
<comment type="caution">
    <text evidence="2">The sequence shown here is derived from an EMBL/GenBank/DDBJ whole genome shotgun (WGS) entry which is preliminary data.</text>
</comment>